<feature type="binding site" evidence="2">
    <location>
        <position position="414"/>
    </location>
    <ligand>
        <name>Ni(2+)</name>
        <dbReference type="ChEBI" id="CHEBI:49786"/>
    </ligand>
</feature>
<evidence type="ECO:0000256" key="2">
    <source>
        <dbReference type="PIRSR" id="PIRSR601501-1"/>
    </source>
</evidence>
<dbReference type="PANTHER" id="PTHR43600:SF4">
    <property type="entry name" value="CYTOSOLIC NIFE-HYDROGENASE, ALPHA SUBUNIT"/>
    <property type="match status" value="1"/>
</dbReference>
<dbReference type="InterPro" id="IPR018194">
    <property type="entry name" value="Ni-dep_hyd_lsu_Ni_BS"/>
</dbReference>
<dbReference type="PROSITE" id="PS00508">
    <property type="entry name" value="NI_HGENASE_L_2"/>
    <property type="match status" value="1"/>
</dbReference>
<dbReference type="GO" id="GO:0016151">
    <property type="term" value="F:nickel cation binding"/>
    <property type="evidence" value="ECO:0007669"/>
    <property type="project" value="InterPro"/>
</dbReference>
<sequence>MTTRNRQLRVDSLARVEGMGALRIIVDDGRVEHAELDIYEPPRFFEAFLRGRAYTEPPDLTARICGICPVAYQTSACNALEQLCGVELDPQLRALRRLLYCGEWISSHALHIHLLHLPDFLGYPDAVTLAADHRDLVEQGLALKKAGNSILELLGGRAIHPINVRVGGFHRTPERTELAVLIEQLCRAQDYIVTTAGFAARLDFPDLELEHDLLAAHGDRYPIETGDVHTAAGGGFTAAEFPRHVTEWQVPHSTALHAAVDGHHYLTGPLARYSLNHSTLSPAARQLAAEIGLADSCRNPFRSILVRCVETYYAIEEALRLIADYQRPARPAVPIAPRAGTGHGVSEAPRGLLYHRYETDADGVIRSATIIAPTSQNQSAIEDGLRRIVSDNLKLNDTALTALCERMIRNYDPCISCAAHFLTLDVMRR</sequence>
<comment type="caution">
    <text evidence="3">The sequence shown here is derived from an EMBL/GenBank/DDBJ whole genome shotgun (WGS) entry which is preliminary data.</text>
</comment>
<keyword evidence="2" id="KW-0533">Nickel</keyword>
<dbReference type="InterPro" id="IPR001501">
    <property type="entry name" value="Ni-dep_hyd_lsu"/>
</dbReference>
<dbReference type="EMBL" id="QQBC01000002">
    <property type="protein sequence ID" value="RDI68328.1"/>
    <property type="molecule type" value="Genomic_DNA"/>
</dbReference>
<feature type="binding site" evidence="2">
    <location>
        <position position="68"/>
    </location>
    <ligand>
        <name>Fe cation</name>
        <dbReference type="ChEBI" id="CHEBI:24875"/>
    </ligand>
</feature>
<keyword evidence="1" id="KW-0560">Oxidoreductase</keyword>
<feature type="binding site" evidence="2">
    <location>
        <position position="65"/>
    </location>
    <ligand>
        <name>Ni(2+)</name>
        <dbReference type="ChEBI" id="CHEBI:49786"/>
    </ligand>
</feature>
<keyword evidence="2" id="KW-0479">Metal-binding</keyword>
<keyword evidence="4" id="KW-1185">Reference proteome</keyword>
<reference evidence="3 4" key="1">
    <citation type="submission" date="2018-07" db="EMBL/GenBank/DDBJ databases">
        <title>Genomic Encyclopedia of Type Strains, Phase IV (KMG-IV): sequencing the most valuable type-strain genomes for metagenomic binning, comparative biology and taxonomic classification.</title>
        <authorList>
            <person name="Goeker M."/>
        </authorList>
    </citation>
    <scope>NUCLEOTIDE SEQUENCE [LARGE SCALE GENOMIC DNA]</scope>
    <source>
        <strain evidence="3 4">DSM 44290</strain>
    </source>
</reference>
<proteinExistence type="predicted"/>
<keyword evidence="2" id="KW-0408">Iron</keyword>
<dbReference type="SUPFAM" id="SSF56762">
    <property type="entry name" value="HydB/Nqo4-like"/>
    <property type="match status" value="1"/>
</dbReference>
<keyword evidence="2" id="KW-0460">Magnesium</keyword>
<dbReference type="STRING" id="1210086.GCA_001613105_01305"/>
<feature type="binding site" evidence="2">
    <location>
        <position position="420"/>
    </location>
    <ligand>
        <name>Mg(2+)</name>
        <dbReference type="ChEBI" id="CHEBI:18420"/>
    </ligand>
</feature>
<accession>A0A370IC65</accession>
<feature type="binding site" evidence="2">
    <location>
        <position position="417"/>
    </location>
    <ligand>
        <name>Fe cation</name>
        <dbReference type="ChEBI" id="CHEBI:24875"/>
    </ligand>
</feature>
<protein>
    <submittedName>
        <fullName evidence="3">Coenzyme F420-reducing hydrogenase alpha subunit</fullName>
    </submittedName>
</protein>
<evidence type="ECO:0000256" key="1">
    <source>
        <dbReference type="ARBA" id="ARBA00023002"/>
    </source>
</evidence>
<gene>
    <name evidence="3" type="ORF">DFR76_102729</name>
</gene>
<dbReference type="Pfam" id="PF00374">
    <property type="entry name" value="NiFeSe_Hases"/>
    <property type="match status" value="2"/>
</dbReference>
<dbReference type="InterPro" id="IPR029014">
    <property type="entry name" value="NiFe-Hase_large"/>
</dbReference>
<dbReference type="GO" id="GO:0008901">
    <property type="term" value="F:ferredoxin hydrogenase activity"/>
    <property type="evidence" value="ECO:0007669"/>
    <property type="project" value="InterPro"/>
</dbReference>
<comment type="cofactor">
    <cofactor evidence="2">
        <name>Fe cation</name>
        <dbReference type="ChEBI" id="CHEBI:24875"/>
    </cofactor>
</comment>
<dbReference type="Gene3D" id="1.10.645.10">
    <property type="entry name" value="Cytochrome-c3 Hydrogenase, chain B"/>
    <property type="match status" value="1"/>
</dbReference>
<evidence type="ECO:0000313" key="4">
    <source>
        <dbReference type="Proteomes" id="UP000254869"/>
    </source>
</evidence>
<name>A0A370IC65_9NOCA</name>
<dbReference type="PANTHER" id="PTHR43600">
    <property type="entry name" value="COENZYME F420 HYDROGENASE, SUBUNIT ALPHA"/>
    <property type="match status" value="1"/>
</dbReference>
<dbReference type="Proteomes" id="UP000254869">
    <property type="component" value="Unassembled WGS sequence"/>
</dbReference>
<dbReference type="AlphaFoldDB" id="A0A370IC65"/>
<feature type="binding site" evidence="2">
    <location>
        <position position="46"/>
    </location>
    <ligand>
        <name>Mg(2+)</name>
        <dbReference type="ChEBI" id="CHEBI:18420"/>
    </ligand>
</feature>
<feature type="binding site" evidence="2">
    <location>
        <position position="370"/>
    </location>
    <ligand>
        <name>Mg(2+)</name>
        <dbReference type="ChEBI" id="CHEBI:18420"/>
    </ligand>
</feature>
<evidence type="ECO:0000313" key="3">
    <source>
        <dbReference type="EMBL" id="RDI68328.1"/>
    </source>
</evidence>
<organism evidence="3 4">
    <name type="scientific">Nocardia pseudobrasiliensis</name>
    <dbReference type="NCBI Taxonomy" id="45979"/>
    <lineage>
        <taxon>Bacteria</taxon>
        <taxon>Bacillati</taxon>
        <taxon>Actinomycetota</taxon>
        <taxon>Actinomycetes</taxon>
        <taxon>Mycobacteriales</taxon>
        <taxon>Nocardiaceae</taxon>
        <taxon>Nocardia</taxon>
    </lineage>
</organism>
<feature type="binding site" evidence="2">
    <location>
        <position position="68"/>
    </location>
    <ligand>
        <name>Ni(2+)</name>
        <dbReference type="ChEBI" id="CHEBI:49786"/>
    </ligand>
</feature>
<comment type="cofactor">
    <cofactor evidence="2">
        <name>Ni(2+)</name>
        <dbReference type="ChEBI" id="CHEBI:49786"/>
    </cofactor>
</comment>
<dbReference type="RefSeq" id="WP_067993234.1">
    <property type="nucleotide sequence ID" value="NZ_QQBC01000002.1"/>
</dbReference>